<evidence type="ECO:0000256" key="3">
    <source>
        <dbReference type="ARBA" id="ARBA00022730"/>
    </source>
</evidence>
<evidence type="ECO:0000256" key="1">
    <source>
        <dbReference type="ARBA" id="ARBA00022490"/>
    </source>
</evidence>
<keyword evidence="4 5" id="KW-0694">RNA-binding</keyword>
<dbReference type="SUPFAM" id="SSF158710">
    <property type="entry name" value="PSPTO4464-like"/>
    <property type="match status" value="1"/>
</dbReference>
<dbReference type="GO" id="GO:0005829">
    <property type="term" value="C:cytosol"/>
    <property type="evidence" value="ECO:0007669"/>
    <property type="project" value="TreeGrafter"/>
</dbReference>
<feature type="region of interest" description="Disordered" evidence="6">
    <location>
        <begin position="17"/>
        <end position="39"/>
    </location>
</feature>
<dbReference type="InterPro" id="IPR023153">
    <property type="entry name" value="DarP_sf"/>
</dbReference>
<comment type="caution">
    <text evidence="7">The sequence shown here is derived from an EMBL/GenBank/DDBJ whole genome shotgun (WGS) entry which is preliminary data.</text>
</comment>
<dbReference type="PANTHER" id="PTHR38101:SF1">
    <property type="entry name" value="UPF0307 PROTEIN YJGA"/>
    <property type="match status" value="1"/>
</dbReference>
<comment type="function">
    <text evidence="5">Member of a network of 50S ribosomal subunit biogenesis factors which assembles along the 30S-50S interface, preventing incorrect 23S rRNA structures from forming. Promotes peptidyl transferase center (PTC) maturation.</text>
</comment>
<dbReference type="Pfam" id="PF04751">
    <property type="entry name" value="DarP"/>
    <property type="match status" value="1"/>
</dbReference>
<comment type="similarity">
    <text evidence="5">Belongs to the DarP family.</text>
</comment>
<dbReference type="GO" id="GO:0019843">
    <property type="term" value="F:rRNA binding"/>
    <property type="evidence" value="ECO:0007669"/>
    <property type="project" value="UniProtKB-UniRule"/>
</dbReference>
<comment type="subcellular location">
    <subcellularLocation>
        <location evidence="5">Cytoplasm</location>
    </subcellularLocation>
    <text evidence="5">Associates with late stage pre-50S ribosomal subunits.</text>
</comment>
<dbReference type="Proteomes" id="UP000280395">
    <property type="component" value="Unassembled WGS sequence"/>
</dbReference>
<reference evidence="7 8" key="1">
    <citation type="submission" date="2018-08" db="EMBL/GenBank/DDBJ databases">
        <title>Recombination of ecologically and evolutionarily significant loci maintains genetic cohesion in the Pseudomonas syringae species complex.</title>
        <authorList>
            <person name="Dillon M."/>
            <person name="Thakur S."/>
            <person name="Almeida R.N.D."/>
            <person name="Weir B.S."/>
            <person name="Guttman D.S."/>
        </authorList>
    </citation>
    <scope>NUCLEOTIDE SEQUENCE [LARGE SCALE GENOMIC DNA]</scope>
    <source>
        <strain evidence="7 8">ICMP 14479</strain>
    </source>
</reference>
<dbReference type="EMBL" id="RBUA01000816">
    <property type="protein sequence ID" value="RMU54843.1"/>
    <property type="molecule type" value="Genomic_DNA"/>
</dbReference>
<proteinExistence type="inferred from homology"/>
<gene>
    <name evidence="5" type="primary">darP</name>
    <name evidence="7" type="ORF">ALP29_03254</name>
</gene>
<organism evidence="7 8">
    <name type="scientific">Pseudomonas syringae pv. avii</name>
    <dbReference type="NCBI Taxonomy" id="663959"/>
    <lineage>
        <taxon>Bacteria</taxon>
        <taxon>Pseudomonadati</taxon>
        <taxon>Pseudomonadota</taxon>
        <taxon>Gammaproteobacteria</taxon>
        <taxon>Pseudomonadales</taxon>
        <taxon>Pseudomonadaceae</taxon>
        <taxon>Pseudomonas</taxon>
        <taxon>Pseudomonas syringae</taxon>
    </lineage>
</organism>
<accession>A0A3M5VBE7</accession>
<dbReference type="GO" id="GO:1902626">
    <property type="term" value="P:assembly of large subunit precursor of preribosome"/>
    <property type="evidence" value="ECO:0007669"/>
    <property type="project" value="UniProtKB-UniRule"/>
</dbReference>
<dbReference type="GO" id="GO:0043022">
    <property type="term" value="F:ribosome binding"/>
    <property type="evidence" value="ECO:0007669"/>
    <property type="project" value="UniProtKB-UniRule"/>
</dbReference>
<dbReference type="Gene3D" id="1.10.60.30">
    <property type="entry name" value="PSPTO4464-like domains"/>
    <property type="match status" value="2"/>
</dbReference>
<dbReference type="CDD" id="cd16331">
    <property type="entry name" value="YjgA-like"/>
    <property type="match status" value="1"/>
</dbReference>
<keyword evidence="3 5" id="KW-0699">rRNA-binding</keyword>
<dbReference type="FunFam" id="1.10.60.30:FF:000002">
    <property type="entry name" value="UPF0307 protein YjgA"/>
    <property type="match status" value="1"/>
</dbReference>
<protein>
    <recommendedName>
        <fullName evidence="5">Dual-action ribosomal maturation protein DarP</fullName>
    </recommendedName>
    <alternativeName>
        <fullName evidence="5">Large ribosomal subunit assembly factor DarP</fullName>
    </alternativeName>
</protein>
<dbReference type="NCBIfam" id="NF003593">
    <property type="entry name" value="PRK05255.1-1"/>
    <property type="match status" value="1"/>
</dbReference>
<dbReference type="PANTHER" id="PTHR38101">
    <property type="entry name" value="UPF0307 PROTEIN YJGA"/>
    <property type="match status" value="1"/>
</dbReference>
<evidence type="ECO:0000256" key="2">
    <source>
        <dbReference type="ARBA" id="ARBA00022517"/>
    </source>
</evidence>
<keyword evidence="2 5" id="KW-0690">Ribosome biogenesis</keyword>
<evidence type="ECO:0000313" key="8">
    <source>
        <dbReference type="Proteomes" id="UP000280395"/>
    </source>
</evidence>
<dbReference type="InterPro" id="IPR006839">
    <property type="entry name" value="DarP"/>
</dbReference>
<evidence type="ECO:0000256" key="4">
    <source>
        <dbReference type="ARBA" id="ARBA00022884"/>
    </source>
</evidence>
<evidence type="ECO:0000313" key="7">
    <source>
        <dbReference type="EMBL" id="RMU54843.1"/>
    </source>
</evidence>
<evidence type="ECO:0000256" key="5">
    <source>
        <dbReference type="HAMAP-Rule" id="MF_00765"/>
    </source>
</evidence>
<name>A0A3M5VBE7_PSESX</name>
<keyword evidence="1 5" id="KW-0963">Cytoplasm</keyword>
<dbReference type="HAMAP" id="MF_00765">
    <property type="entry name" value="DarP"/>
    <property type="match status" value="1"/>
</dbReference>
<dbReference type="AlphaFoldDB" id="A0A3M5VBE7"/>
<evidence type="ECO:0000256" key="6">
    <source>
        <dbReference type="SAM" id="MobiDB-lite"/>
    </source>
</evidence>
<sequence length="219" mass="24982">MWTDALGCTHGFLHSNSAFGNGHRATGPDKRPPTGYHGGVSLRTATMVDSYDDSLDGEKSKTQVKRELHALVDLGERLTTLKKDLVAKLPLTDEMRRALADAPKHTANIARKRHISFIGKLMRDQDIDAILTLLDQTDASTRQYNERFHNLERWRDRLISGDDAVLEKFVLDYPDADRQQLRSLIRQAQHELAHNKAPATSRKIFKYIRELDETQRGLR</sequence>